<evidence type="ECO:0000259" key="10">
    <source>
        <dbReference type="PROSITE" id="PS51384"/>
    </source>
</evidence>
<dbReference type="InterPro" id="IPR051410">
    <property type="entry name" value="Ferric/Cupric_Reductase"/>
</dbReference>
<dbReference type="InterPro" id="IPR013121">
    <property type="entry name" value="Fe_red_NAD-bd_6"/>
</dbReference>
<dbReference type="Pfam" id="PF08022">
    <property type="entry name" value="FAD_binding_8"/>
    <property type="match status" value="1"/>
</dbReference>
<dbReference type="Pfam" id="PF08030">
    <property type="entry name" value="NAD_binding_6"/>
    <property type="match status" value="1"/>
</dbReference>
<evidence type="ECO:0000256" key="3">
    <source>
        <dbReference type="ARBA" id="ARBA00012668"/>
    </source>
</evidence>
<gene>
    <name evidence="11" type="ORF">CLIM01_14028</name>
</gene>
<name>A0ABQ9P936_9PEZI</name>
<keyword evidence="4" id="KW-0813">Transport</keyword>
<organism evidence="11 12">
    <name type="scientific">Colletotrichum limetticola</name>
    <dbReference type="NCBI Taxonomy" id="1209924"/>
    <lineage>
        <taxon>Eukaryota</taxon>
        <taxon>Fungi</taxon>
        <taxon>Dikarya</taxon>
        <taxon>Ascomycota</taxon>
        <taxon>Pezizomycotina</taxon>
        <taxon>Sordariomycetes</taxon>
        <taxon>Hypocreomycetidae</taxon>
        <taxon>Glomerellales</taxon>
        <taxon>Glomerellaceae</taxon>
        <taxon>Colletotrichum</taxon>
        <taxon>Colletotrichum acutatum species complex</taxon>
    </lineage>
</organism>
<sequence>MAIPLSNPMVSSSPATPLNDTTNAGQTTANTAKVVDWTSAASVVDWSTPRKASDLCGQLKLFTELSPDHNTQRLLFRKVKKAFSEKSFLLASSQQQVRVLEARVKRMAPRKKKSVQTDPNTKFANIRDIKRAQEDAGERLISPSRIAEVELPIGGDVPGPTFDGVAEWGGWPNGGVPTYFIVTAVLYALCFFYSQFKTFMEHGVDHARVSLVTPHCLKVVIETNARWTPGQHVYLRFLTSGMHSLTAHPFTICSIPRHGQRNEMVFYIQPRGGITARLAAIARKSPEAPIRVLLDGPYGGVTDRWFAGFDRTLVVAGGAGAGFSLPMIEHILQRQYRGTANTEMEVIVATRDLEFREWYCRALDDIIARRPHAENTKAPCISISFHETGTPVQNKSTSSNPESPAYDADKEVIETPGKSSDTDWQSPYGQVSLRTFNGRPDVSAISRRAIEQPGSVGLIACGPASLVFDLSQVAAEAQKRILQGGGGAMEVWFYKENFSY</sequence>
<keyword evidence="5" id="KW-1003">Cell membrane</keyword>
<evidence type="ECO:0000256" key="5">
    <source>
        <dbReference type="ARBA" id="ARBA00022475"/>
    </source>
</evidence>
<feature type="region of interest" description="Disordered" evidence="9">
    <location>
        <begin position="1"/>
        <end position="25"/>
    </location>
</feature>
<keyword evidence="7" id="KW-0560">Oxidoreductase</keyword>
<evidence type="ECO:0000313" key="11">
    <source>
        <dbReference type="EMBL" id="KAK0368620.1"/>
    </source>
</evidence>
<evidence type="ECO:0000313" key="12">
    <source>
        <dbReference type="Proteomes" id="UP001169217"/>
    </source>
</evidence>
<dbReference type="InterPro" id="IPR013112">
    <property type="entry name" value="FAD-bd_8"/>
</dbReference>
<dbReference type="CDD" id="cd06186">
    <property type="entry name" value="NOX_Duox_like_FAD_NADP"/>
    <property type="match status" value="1"/>
</dbReference>
<dbReference type="PROSITE" id="PS51384">
    <property type="entry name" value="FAD_FR"/>
    <property type="match status" value="1"/>
</dbReference>
<dbReference type="Proteomes" id="UP001169217">
    <property type="component" value="Unassembled WGS sequence"/>
</dbReference>
<protein>
    <recommendedName>
        <fullName evidence="3">ferric-chelate reductase (NADPH)</fullName>
        <ecNumber evidence="3">1.16.1.9</ecNumber>
    </recommendedName>
</protein>
<dbReference type="SUPFAM" id="SSF63380">
    <property type="entry name" value="Riboflavin synthase domain-like"/>
    <property type="match status" value="1"/>
</dbReference>
<dbReference type="InterPro" id="IPR017927">
    <property type="entry name" value="FAD-bd_FR_type"/>
</dbReference>
<accession>A0ABQ9P936</accession>
<dbReference type="EC" id="1.16.1.9" evidence="3"/>
<evidence type="ECO:0000256" key="7">
    <source>
        <dbReference type="ARBA" id="ARBA00023002"/>
    </source>
</evidence>
<evidence type="ECO:0000256" key="8">
    <source>
        <dbReference type="ARBA" id="ARBA00048483"/>
    </source>
</evidence>
<dbReference type="PANTHER" id="PTHR32361">
    <property type="entry name" value="FERRIC/CUPRIC REDUCTASE TRANSMEMBRANE COMPONENT"/>
    <property type="match status" value="1"/>
</dbReference>
<dbReference type="SUPFAM" id="SSF52343">
    <property type="entry name" value="Ferredoxin reductase-like, C-terminal NADP-linked domain"/>
    <property type="match status" value="1"/>
</dbReference>
<feature type="domain" description="FAD-binding FR-type" evidence="10">
    <location>
        <begin position="199"/>
        <end position="304"/>
    </location>
</feature>
<reference evidence="11" key="1">
    <citation type="submission" date="2023-04" db="EMBL/GenBank/DDBJ databases">
        <title>Colletotrichum limetticola genome sequence.</title>
        <authorList>
            <person name="Baroncelli R."/>
        </authorList>
    </citation>
    <scope>NUCLEOTIDE SEQUENCE</scope>
    <source>
        <strain evidence="11">KLA-Anderson</strain>
    </source>
</reference>
<dbReference type="InterPro" id="IPR017938">
    <property type="entry name" value="Riboflavin_synthase-like_b-brl"/>
</dbReference>
<comment type="caution">
    <text evidence="11">The sequence shown here is derived from an EMBL/GenBank/DDBJ whole genome shotgun (WGS) entry which is preliminary data.</text>
</comment>
<keyword evidence="12" id="KW-1185">Reference proteome</keyword>
<evidence type="ECO:0000256" key="2">
    <source>
        <dbReference type="ARBA" id="ARBA00006278"/>
    </source>
</evidence>
<proteinExistence type="inferred from homology"/>
<feature type="compositionally biased region" description="Polar residues" evidence="9">
    <location>
        <begin position="8"/>
        <end position="18"/>
    </location>
</feature>
<evidence type="ECO:0000256" key="6">
    <source>
        <dbReference type="ARBA" id="ARBA00022982"/>
    </source>
</evidence>
<comment type="subcellular location">
    <subcellularLocation>
        <location evidence="1">Cell membrane</location>
        <topology evidence="1">Multi-pass membrane protein</topology>
    </subcellularLocation>
</comment>
<dbReference type="EMBL" id="JARUPT010000805">
    <property type="protein sequence ID" value="KAK0368620.1"/>
    <property type="molecule type" value="Genomic_DNA"/>
</dbReference>
<dbReference type="PANTHER" id="PTHR32361:SF9">
    <property type="entry name" value="FERRIC REDUCTASE TRANSMEMBRANE COMPONENT 3-RELATED"/>
    <property type="match status" value="1"/>
</dbReference>
<evidence type="ECO:0000256" key="9">
    <source>
        <dbReference type="SAM" id="MobiDB-lite"/>
    </source>
</evidence>
<keyword evidence="6" id="KW-0249">Electron transport</keyword>
<comment type="similarity">
    <text evidence="2">Belongs to the ferric reductase (FRE) family.</text>
</comment>
<evidence type="ECO:0000256" key="4">
    <source>
        <dbReference type="ARBA" id="ARBA00022448"/>
    </source>
</evidence>
<comment type="catalytic activity">
    <reaction evidence="8">
        <text>2 a Fe(II)-siderophore + NADP(+) + H(+) = 2 a Fe(III)-siderophore + NADPH</text>
        <dbReference type="Rhea" id="RHEA:28795"/>
        <dbReference type="Rhea" id="RHEA-COMP:11342"/>
        <dbReference type="Rhea" id="RHEA-COMP:11344"/>
        <dbReference type="ChEBI" id="CHEBI:15378"/>
        <dbReference type="ChEBI" id="CHEBI:29033"/>
        <dbReference type="ChEBI" id="CHEBI:29034"/>
        <dbReference type="ChEBI" id="CHEBI:57783"/>
        <dbReference type="ChEBI" id="CHEBI:58349"/>
        <dbReference type="EC" id="1.16.1.9"/>
    </reaction>
</comment>
<evidence type="ECO:0000256" key="1">
    <source>
        <dbReference type="ARBA" id="ARBA00004651"/>
    </source>
</evidence>
<keyword evidence="5" id="KW-0472">Membrane</keyword>
<dbReference type="InterPro" id="IPR039261">
    <property type="entry name" value="FNR_nucleotide-bd"/>
</dbReference>
<dbReference type="Gene3D" id="3.40.50.80">
    <property type="entry name" value="Nucleotide-binding domain of ferredoxin-NADP reductase (FNR) module"/>
    <property type="match status" value="1"/>
</dbReference>